<dbReference type="AlphaFoldDB" id="A0A2A8CYB4"/>
<accession>A0A2A8CYB4</accession>
<comment type="caution">
    <text evidence="2">The sequence shown here is derived from an EMBL/GenBank/DDBJ whole genome shotgun (WGS) entry which is preliminary data.</text>
</comment>
<keyword evidence="3" id="KW-1185">Reference proteome</keyword>
<reference evidence="2 3" key="1">
    <citation type="submission" date="2017-10" db="EMBL/GenBank/DDBJ databases">
        <title>Draft genome of Longibacter Salinarum.</title>
        <authorList>
            <person name="Goh K.M."/>
            <person name="Shamsir M.S."/>
            <person name="Lim S.W."/>
        </authorList>
    </citation>
    <scope>NUCLEOTIDE SEQUENCE [LARGE SCALE GENOMIC DNA]</scope>
    <source>
        <strain evidence="2 3">KCTC 52045</strain>
    </source>
</reference>
<protein>
    <recommendedName>
        <fullName evidence="4">DUF1772 domain-containing protein</fullName>
    </recommendedName>
</protein>
<proteinExistence type="predicted"/>
<dbReference type="Proteomes" id="UP000220102">
    <property type="component" value="Unassembled WGS sequence"/>
</dbReference>
<keyword evidence="1" id="KW-0472">Membrane</keyword>
<dbReference type="OrthoDB" id="883418at2"/>
<keyword evidence="1" id="KW-0812">Transmembrane</keyword>
<evidence type="ECO:0000313" key="2">
    <source>
        <dbReference type="EMBL" id="PEN13685.1"/>
    </source>
</evidence>
<feature type="transmembrane region" description="Helical" evidence="1">
    <location>
        <begin position="67"/>
        <end position="87"/>
    </location>
</feature>
<evidence type="ECO:0008006" key="4">
    <source>
        <dbReference type="Google" id="ProtNLM"/>
    </source>
</evidence>
<name>A0A2A8CYB4_9BACT</name>
<feature type="transmembrane region" description="Helical" evidence="1">
    <location>
        <begin position="35"/>
        <end position="55"/>
    </location>
</feature>
<feature type="transmembrane region" description="Helical" evidence="1">
    <location>
        <begin position="108"/>
        <end position="126"/>
    </location>
</feature>
<gene>
    <name evidence="2" type="ORF">CRI94_10075</name>
</gene>
<organism evidence="2 3">
    <name type="scientific">Longibacter salinarum</name>
    <dbReference type="NCBI Taxonomy" id="1850348"/>
    <lineage>
        <taxon>Bacteria</taxon>
        <taxon>Pseudomonadati</taxon>
        <taxon>Rhodothermota</taxon>
        <taxon>Rhodothermia</taxon>
        <taxon>Rhodothermales</taxon>
        <taxon>Salisaetaceae</taxon>
        <taxon>Longibacter</taxon>
    </lineage>
</organism>
<dbReference type="EMBL" id="PDEQ01000004">
    <property type="protein sequence ID" value="PEN13685.1"/>
    <property type="molecule type" value="Genomic_DNA"/>
</dbReference>
<evidence type="ECO:0000313" key="3">
    <source>
        <dbReference type="Proteomes" id="UP000220102"/>
    </source>
</evidence>
<sequence length="133" mass="15075">MFGVILVIQVVHYPLFDHVGTQTYSAYQSSHMTRITWIVLPAMGIELVTAGWLAWNPLPSLPEWMTSLGFVLVVLIWTSTALVQAPLHARLTKGFDPDLHRRLVVTNWFRTVAWAFRTALVLWMTGKMITVGP</sequence>
<keyword evidence="1" id="KW-1133">Transmembrane helix</keyword>
<evidence type="ECO:0000256" key="1">
    <source>
        <dbReference type="SAM" id="Phobius"/>
    </source>
</evidence>